<sequence>MNKLFNCTLLVLLSSSILAQEIEKYLIETEIGEIELVVYPEQAPITVENFRVYVEKELYTNSSFFRVCTPENEADREIRIEVIQGGNVPDSLLLAPIPIETSQKTGIKHVDGTISMARLGPNSAQSSFFICINAQPELDHNGKRNPDGYGFAAFGKVTKGMELVKEIQSEEEVDQYLVNPVKIQSIKRMH</sequence>
<evidence type="ECO:0000256" key="3">
    <source>
        <dbReference type="RuleBase" id="RU363019"/>
    </source>
</evidence>
<keyword evidence="1 3" id="KW-0697">Rotamase</keyword>
<name>G0J7F9_CYCMS</name>
<dbReference type="GO" id="GO:0003755">
    <property type="term" value="F:peptidyl-prolyl cis-trans isomerase activity"/>
    <property type="evidence" value="ECO:0007669"/>
    <property type="project" value="UniProtKB-UniRule"/>
</dbReference>
<dbReference type="PRINTS" id="PR00153">
    <property type="entry name" value="CSAPPISMRASE"/>
</dbReference>
<dbReference type="PROSITE" id="PS50072">
    <property type="entry name" value="CSA_PPIASE_2"/>
    <property type="match status" value="1"/>
</dbReference>
<accession>G0J7F9</accession>
<dbReference type="PANTHER" id="PTHR45625">
    <property type="entry name" value="PEPTIDYL-PROLYL CIS-TRANS ISOMERASE-RELATED"/>
    <property type="match status" value="1"/>
</dbReference>
<dbReference type="Gene3D" id="2.40.100.10">
    <property type="entry name" value="Cyclophilin-like"/>
    <property type="match status" value="1"/>
</dbReference>
<dbReference type="AlphaFoldDB" id="G0J7F9"/>
<dbReference type="PANTHER" id="PTHR45625:SF4">
    <property type="entry name" value="PEPTIDYLPROLYL ISOMERASE DOMAIN AND WD REPEAT-CONTAINING PROTEIN 1"/>
    <property type="match status" value="1"/>
</dbReference>
<dbReference type="Proteomes" id="UP000001635">
    <property type="component" value="Chromosome"/>
</dbReference>
<dbReference type="CDD" id="cd00317">
    <property type="entry name" value="cyclophilin"/>
    <property type="match status" value="1"/>
</dbReference>
<keyword evidence="2 3" id="KW-0413">Isomerase</keyword>
<dbReference type="HOGENOM" id="CLU_012062_16_9_10"/>
<dbReference type="EMBL" id="CP002955">
    <property type="protein sequence ID" value="AEL28613.1"/>
    <property type="molecule type" value="Genomic_DNA"/>
</dbReference>
<dbReference type="EC" id="5.2.1.8" evidence="3"/>
<evidence type="ECO:0000259" key="4">
    <source>
        <dbReference type="PROSITE" id="PS50072"/>
    </source>
</evidence>
<evidence type="ECO:0000256" key="2">
    <source>
        <dbReference type="ARBA" id="ARBA00023235"/>
    </source>
</evidence>
<reference evidence="6" key="1">
    <citation type="submission" date="2011-07" db="EMBL/GenBank/DDBJ databases">
        <title>The complete genome of Cyclobacterium marinum DSM 745.</title>
        <authorList>
            <person name="Lucas S."/>
            <person name="Han J."/>
            <person name="Lapidus A."/>
            <person name="Bruce D."/>
            <person name="Goodwin L."/>
            <person name="Pitluck S."/>
            <person name="Peters L."/>
            <person name="Kyrpides N."/>
            <person name="Mavromatis K."/>
            <person name="Ivanova N."/>
            <person name="Ovchinnikova G."/>
            <person name="Chertkov O."/>
            <person name="Detter J.C."/>
            <person name="Tapia R."/>
            <person name="Han C."/>
            <person name="Land M."/>
            <person name="Hauser L."/>
            <person name="Markowitz V."/>
            <person name="Cheng J.-F."/>
            <person name="Hugenholtz P."/>
            <person name="Woyke T."/>
            <person name="Wu D."/>
            <person name="Tindall B."/>
            <person name="Schuetze A."/>
            <person name="Brambilla E."/>
            <person name="Klenk H.-P."/>
            <person name="Eisen J.A."/>
        </authorList>
    </citation>
    <scope>NUCLEOTIDE SEQUENCE [LARGE SCALE GENOMIC DNA]</scope>
    <source>
        <strain evidence="6">ATCC 25205 / DSM 745 / LMG 13164 / NCIMB 1802</strain>
    </source>
</reference>
<proteinExistence type="inferred from homology"/>
<dbReference type="KEGG" id="cmr:Cycma_4928"/>
<evidence type="ECO:0000313" key="5">
    <source>
        <dbReference type="EMBL" id="AEL28613.1"/>
    </source>
</evidence>
<organism evidence="5 6">
    <name type="scientific">Cyclobacterium marinum (strain ATCC 25205 / DSM 745 / LMG 13164 / NCIMB 1802)</name>
    <name type="common">Flectobacillus marinus</name>
    <dbReference type="NCBI Taxonomy" id="880070"/>
    <lineage>
        <taxon>Bacteria</taxon>
        <taxon>Pseudomonadati</taxon>
        <taxon>Bacteroidota</taxon>
        <taxon>Cytophagia</taxon>
        <taxon>Cytophagales</taxon>
        <taxon>Cyclobacteriaceae</taxon>
        <taxon>Cyclobacterium</taxon>
    </lineage>
</organism>
<protein>
    <recommendedName>
        <fullName evidence="3">Peptidyl-prolyl cis-trans isomerase</fullName>
        <shortName evidence="3">PPIase</shortName>
        <ecNumber evidence="3">5.2.1.8</ecNumber>
    </recommendedName>
</protein>
<comment type="catalytic activity">
    <reaction evidence="3">
        <text>[protein]-peptidylproline (omega=180) = [protein]-peptidylproline (omega=0)</text>
        <dbReference type="Rhea" id="RHEA:16237"/>
        <dbReference type="Rhea" id="RHEA-COMP:10747"/>
        <dbReference type="Rhea" id="RHEA-COMP:10748"/>
        <dbReference type="ChEBI" id="CHEBI:83833"/>
        <dbReference type="ChEBI" id="CHEBI:83834"/>
        <dbReference type="EC" id="5.2.1.8"/>
    </reaction>
</comment>
<evidence type="ECO:0000313" key="6">
    <source>
        <dbReference type="Proteomes" id="UP000001635"/>
    </source>
</evidence>
<feature type="chain" id="PRO_5006524770" description="Peptidyl-prolyl cis-trans isomerase" evidence="3">
    <location>
        <begin position="20"/>
        <end position="190"/>
    </location>
</feature>
<dbReference type="InterPro" id="IPR029000">
    <property type="entry name" value="Cyclophilin-like_dom_sf"/>
</dbReference>
<keyword evidence="3" id="KW-0732">Signal</keyword>
<comment type="function">
    <text evidence="3">PPIases accelerate the folding of proteins. It catalyzes the cis-trans isomerization of proline imidic peptide bonds in oligopeptides.</text>
</comment>
<dbReference type="eggNOG" id="COG0652">
    <property type="taxonomic scope" value="Bacteria"/>
</dbReference>
<feature type="domain" description="PPIase cyclophilin-type" evidence="4">
    <location>
        <begin position="21"/>
        <end position="190"/>
    </location>
</feature>
<dbReference type="RefSeq" id="WP_014022893.1">
    <property type="nucleotide sequence ID" value="NC_015914.1"/>
</dbReference>
<keyword evidence="6" id="KW-1185">Reference proteome</keyword>
<gene>
    <name evidence="5" type="ordered locus">Cycma_4928</name>
</gene>
<evidence type="ECO:0000256" key="1">
    <source>
        <dbReference type="ARBA" id="ARBA00023110"/>
    </source>
</evidence>
<dbReference type="OrthoDB" id="9807797at2"/>
<comment type="similarity">
    <text evidence="3">Belongs to the cyclophilin-type PPIase family.</text>
</comment>
<dbReference type="InterPro" id="IPR002130">
    <property type="entry name" value="Cyclophilin-type_PPIase_dom"/>
</dbReference>
<dbReference type="SUPFAM" id="SSF50891">
    <property type="entry name" value="Cyclophilin-like"/>
    <property type="match status" value="1"/>
</dbReference>
<feature type="signal peptide" evidence="3">
    <location>
        <begin position="1"/>
        <end position="19"/>
    </location>
</feature>
<dbReference type="Pfam" id="PF00160">
    <property type="entry name" value="Pro_isomerase"/>
    <property type="match status" value="1"/>
</dbReference>
<dbReference type="STRING" id="880070.Cycma_4928"/>
<dbReference type="InterPro" id="IPR044666">
    <property type="entry name" value="Cyclophilin_A-like"/>
</dbReference>